<dbReference type="Proteomes" id="UP001057402">
    <property type="component" value="Chromosome 1"/>
</dbReference>
<organism evidence="1 2">
    <name type="scientific">Melastoma candidum</name>
    <dbReference type="NCBI Taxonomy" id="119954"/>
    <lineage>
        <taxon>Eukaryota</taxon>
        <taxon>Viridiplantae</taxon>
        <taxon>Streptophyta</taxon>
        <taxon>Embryophyta</taxon>
        <taxon>Tracheophyta</taxon>
        <taxon>Spermatophyta</taxon>
        <taxon>Magnoliopsida</taxon>
        <taxon>eudicotyledons</taxon>
        <taxon>Gunneridae</taxon>
        <taxon>Pentapetalae</taxon>
        <taxon>rosids</taxon>
        <taxon>malvids</taxon>
        <taxon>Myrtales</taxon>
        <taxon>Melastomataceae</taxon>
        <taxon>Melastomatoideae</taxon>
        <taxon>Melastomateae</taxon>
        <taxon>Melastoma</taxon>
    </lineage>
</organism>
<proteinExistence type="predicted"/>
<accession>A0ACB9SCX4</accession>
<keyword evidence="2" id="KW-1185">Reference proteome</keyword>
<comment type="caution">
    <text evidence="1">The sequence shown here is derived from an EMBL/GenBank/DDBJ whole genome shotgun (WGS) entry which is preliminary data.</text>
</comment>
<protein>
    <submittedName>
        <fullName evidence="1">Uncharacterized protein</fullName>
    </submittedName>
</protein>
<name>A0ACB9SCX4_9MYRT</name>
<dbReference type="EMBL" id="CM042880">
    <property type="protein sequence ID" value="KAI4389053.1"/>
    <property type="molecule type" value="Genomic_DNA"/>
</dbReference>
<evidence type="ECO:0000313" key="1">
    <source>
        <dbReference type="EMBL" id="KAI4389053.1"/>
    </source>
</evidence>
<evidence type="ECO:0000313" key="2">
    <source>
        <dbReference type="Proteomes" id="UP001057402"/>
    </source>
</evidence>
<gene>
    <name evidence="1" type="ORF">MLD38_001317</name>
</gene>
<sequence length="199" mass="21890">MRPSPANPVSRNRRSALPTHPSCPRRLSRSAAVDFLALVAVFSATGFLLFPCVKTLGVRSARVAFAVAAMIGEEVREAPLVYASMGMSVLCAGFATFVLVSSSFKGRKCLNPECRGLRKSVEFDIQLETEEDSRKAGSSQVKNLFELPMFQHKELEAELRRIAPPNGRAMLVFRARCGCPIGRFEVPGPKRPPPRKTQK</sequence>
<reference evidence="2" key="1">
    <citation type="journal article" date="2023" name="Front. Plant Sci.">
        <title>Chromosomal-level genome assembly of Melastoma candidum provides insights into trichome evolution.</title>
        <authorList>
            <person name="Zhong Y."/>
            <person name="Wu W."/>
            <person name="Sun C."/>
            <person name="Zou P."/>
            <person name="Liu Y."/>
            <person name="Dai S."/>
            <person name="Zhou R."/>
        </authorList>
    </citation>
    <scope>NUCLEOTIDE SEQUENCE [LARGE SCALE GENOMIC DNA]</scope>
</reference>